<dbReference type="GeneID" id="66113786"/>
<keyword evidence="3" id="KW-1185">Reference proteome</keyword>
<evidence type="ECO:0000313" key="2">
    <source>
        <dbReference type="EMBL" id="KAG7193722.1"/>
    </source>
</evidence>
<dbReference type="RefSeq" id="XP_043049270.1">
    <property type="nucleotide sequence ID" value="XM_043191258.1"/>
</dbReference>
<reference evidence="2" key="1">
    <citation type="submission" date="2021-03" db="EMBL/GenBank/DDBJ databases">
        <authorList>
            <person name="Palmer J.M."/>
        </authorList>
    </citation>
    <scope>NUCLEOTIDE SEQUENCE</scope>
    <source>
        <strain evidence="2">ARV_011</strain>
    </source>
</reference>
<evidence type="ECO:0000256" key="1">
    <source>
        <dbReference type="SAM" id="MobiDB-lite"/>
    </source>
</evidence>
<dbReference type="AlphaFoldDB" id="A0A9P8AHU1"/>
<proteinExistence type="predicted"/>
<accession>A0A9P8AHU1</accession>
<gene>
    <name evidence="2" type="ORF">KQ657_000412</name>
</gene>
<organism evidence="2 3">
    <name type="scientific">Scheffersomyces spartinae</name>
    <dbReference type="NCBI Taxonomy" id="45513"/>
    <lineage>
        <taxon>Eukaryota</taxon>
        <taxon>Fungi</taxon>
        <taxon>Dikarya</taxon>
        <taxon>Ascomycota</taxon>
        <taxon>Saccharomycotina</taxon>
        <taxon>Pichiomycetes</taxon>
        <taxon>Debaryomycetaceae</taxon>
        <taxon>Scheffersomyces</taxon>
    </lineage>
</organism>
<dbReference type="Proteomes" id="UP000790833">
    <property type="component" value="Unassembled WGS sequence"/>
</dbReference>
<comment type="caution">
    <text evidence="2">The sequence shown here is derived from an EMBL/GenBank/DDBJ whole genome shotgun (WGS) entry which is preliminary data.</text>
</comment>
<name>A0A9P8AHU1_9ASCO</name>
<protein>
    <submittedName>
        <fullName evidence="2">Uncharacterized protein</fullName>
    </submittedName>
</protein>
<evidence type="ECO:0000313" key="3">
    <source>
        <dbReference type="Proteomes" id="UP000790833"/>
    </source>
</evidence>
<feature type="region of interest" description="Disordered" evidence="1">
    <location>
        <begin position="49"/>
        <end position="73"/>
    </location>
</feature>
<dbReference type="EMBL" id="JAHMUF010000010">
    <property type="protein sequence ID" value="KAG7193722.1"/>
    <property type="molecule type" value="Genomic_DNA"/>
</dbReference>
<sequence length="87" mass="9528">MVDLTEIDKVLETAQDSSGSPLSPINPIEKRLSIDSFSSNDNALCTSRRRSSVDGWSQSTAGAPPHVHSKHHRCNSTAIKFNTPKYC</sequence>